<dbReference type="Proteomes" id="UP000694546">
    <property type="component" value="Chromosome 19"/>
</dbReference>
<evidence type="ECO:0000256" key="3">
    <source>
        <dbReference type="SAM" id="Phobius"/>
    </source>
</evidence>
<keyword evidence="3" id="KW-1133">Transmembrane helix</keyword>
<feature type="region of interest" description="Disordered" evidence="2">
    <location>
        <begin position="1"/>
        <end position="31"/>
    </location>
</feature>
<evidence type="ECO:0000256" key="2">
    <source>
        <dbReference type="SAM" id="MobiDB-lite"/>
    </source>
</evidence>
<dbReference type="GO" id="GO:0031490">
    <property type="term" value="F:chromatin DNA binding"/>
    <property type="evidence" value="ECO:0007669"/>
    <property type="project" value="TreeGrafter"/>
</dbReference>
<sequence>SPSIKEEEEPEEEEEEELGHAETYHSPPIHDYTPSISDPLISFMIGLRHPDPVVETSSLSSVNPPDVWYRMSIPEEIIDRGWLSALQLEAITYAAQQHETFLPNGDRAAYLIGDGAGVGKGRTIAGCIYENYLLGRKRSLWFSVSNDLKYDAERDLRDIGAKNIQVHSLNKISSKHNGSVKKGVIFATYSSLIGESQSGGKYKTRFQQLLHWCGEDFDGVIVYDECHKAKNVCPVGSSKPTKTGLAVQELQNKLPKARVVYASATGASEPRNMAYMNRLGIWGEGTPFREFSNFIQAVERRGVGAMEIVAMDMKLRGMYIARQLSFTGVTFKIEEVPLTPQYIKMYNKSVRLWVSAREKFQAAANLMEAEQRMKKSMWGQFWSAHQRFFKYLCIASKVGRVVQLAREEVHNGKCVVIGLQSTGEARTLEALEEGGGELNDFVSTAKGVLQSLVEKHFPAPDRQKLFSLLGIDLSAKKTPSPKKSRIHGGLSGSSSDDSQSEDSDKDAESDDSFKSVSSADDDDFNPFRDESDEDEEDGEDLSGLQDGFQTSQDAVEDAQKMKKDLLDNLEKLAESLPPNTLDELIDELGGPENVAEMTGRKGRVVSNDDGSISYESRSELDVPVEILNLTEKQRFMDGEKNIAIISEAASSGISLQADRRVKNQRRRVHMTLELPWSADRAIQQFGRTHRSNQVTAPEYVFLISELAGEQRFASIVAKRLESLGALTHGDRRATETRDLSRYNFDNKYGRNALEIVMKSIVKLDSPLVSPPSDFDGDFFKEIQCGLIGVGLITLEERSGVMTLDKDYNNIGKFLNRILGMEVQQQNSLFQYFADTLAAVIQEAKRNGRFDMGILGKGGTHQFYKACQVRNNRKTAILVKELNPKKRLFLVYRPNTGKQLKLETYVDIKKRFKKVTPKALILRGNCKKASVGLQCEIGLRCRTYFVLCGSVLSVWTKVENVLSSVSGTNVKMQIVRLRTEDGQRIVGFLPLVYVFNILMTLLFPPHRAHHPPKLREPPPQHPLHVGPVPAAGGAGAAEVAAAPPPEPQPSPQHIVEGSPSHSQHPDTVLKGVVTTLQSPGPRGRPTGRPPSRTPGDPGGSVCAVHTLLVFMSLGVCTENCGSGWLLLLLLLLLLLVVVLVFARPGTLFFFVVFPPTKVCWIYHIAL</sequence>
<reference evidence="7" key="2">
    <citation type="submission" date="2025-09" db="UniProtKB">
        <authorList>
            <consortium name="Ensembl"/>
        </authorList>
    </citation>
    <scope>IDENTIFICATION</scope>
</reference>
<feature type="domain" description="SBNO alpha/beta" evidence="6">
    <location>
        <begin position="862"/>
        <end position="917"/>
    </location>
</feature>
<proteinExistence type="inferred from homology"/>
<evidence type="ECO:0000313" key="7">
    <source>
        <dbReference type="Ensembl" id="ENSGMOP00000067215.1"/>
    </source>
</evidence>
<evidence type="ECO:0000313" key="8">
    <source>
        <dbReference type="Proteomes" id="UP000694546"/>
    </source>
</evidence>
<reference evidence="7" key="1">
    <citation type="submission" date="2025-08" db="UniProtKB">
        <authorList>
            <consortium name="Ensembl"/>
        </authorList>
    </citation>
    <scope>IDENTIFICATION</scope>
</reference>
<dbReference type="InterPro" id="IPR057332">
    <property type="entry name" value="SBNO_a/b_dom"/>
</dbReference>
<dbReference type="Gene3D" id="3.40.50.300">
    <property type="entry name" value="P-loop containing nucleotide triphosphate hydrolases"/>
    <property type="match status" value="2"/>
</dbReference>
<protein>
    <submittedName>
        <fullName evidence="7">Strawberry notch homolog 1</fullName>
    </submittedName>
</protein>
<evidence type="ECO:0000259" key="4">
    <source>
        <dbReference type="Pfam" id="PF13871"/>
    </source>
</evidence>
<dbReference type="GO" id="GO:0009967">
    <property type="term" value="P:positive regulation of signal transduction"/>
    <property type="evidence" value="ECO:0007669"/>
    <property type="project" value="UniProtKB-ARBA"/>
</dbReference>
<keyword evidence="3" id="KW-0472">Membrane</keyword>
<dbReference type="PANTHER" id="PTHR12706">
    <property type="entry name" value="STRAWBERRY NOTCH-RELATED"/>
    <property type="match status" value="1"/>
</dbReference>
<feature type="transmembrane region" description="Helical" evidence="3">
    <location>
        <begin position="1146"/>
        <end position="1164"/>
    </location>
</feature>
<feature type="domain" description="Strawberry notch helicase C" evidence="4">
    <location>
        <begin position="579"/>
        <end position="854"/>
    </location>
</feature>
<dbReference type="InterPro" id="IPR027417">
    <property type="entry name" value="P-loop_NTPase"/>
</dbReference>
<name>A0A8C5CWZ3_GADMO</name>
<feature type="compositionally biased region" description="Acidic residues" evidence="2">
    <location>
        <begin position="1"/>
        <end position="17"/>
    </location>
</feature>
<dbReference type="GO" id="GO:0042393">
    <property type="term" value="F:histone binding"/>
    <property type="evidence" value="ECO:0007669"/>
    <property type="project" value="TreeGrafter"/>
</dbReference>
<dbReference type="GO" id="GO:0006355">
    <property type="term" value="P:regulation of DNA-templated transcription"/>
    <property type="evidence" value="ECO:0007669"/>
    <property type="project" value="InterPro"/>
</dbReference>
<feature type="transmembrane region" description="Helical" evidence="3">
    <location>
        <begin position="1120"/>
        <end position="1141"/>
    </location>
</feature>
<feature type="domain" description="Strawberry notch AAA" evidence="5">
    <location>
        <begin position="48"/>
        <end position="348"/>
    </location>
</feature>
<dbReference type="AlphaFoldDB" id="A0A8C5CWZ3"/>
<accession>A0A8C5CWZ3</accession>
<organism evidence="7 8">
    <name type="scientific">Gadus morhua</name>
    <name type="common">Atlantic cod</name>
    <dbReference type="NCBI Taxonomy" id="8049"/>
    <lineage>
        <taxon>Eukaryota</taxon>
        <taxon>Metazoa</taxon>
        <taxon>Chordata</taxon>
        <taxon>Craniata</taxon>
        <taxon>Vertebrata</taxon>
        <taxon>Euteleostomi</taxon>
        <taxon>Actinopterygii</taxon>
        <taxon>Neopterygii</taxon>
        <taxon>Teleostei</taxon>
        <taxon>Neoteleostei</taxon>
        <taxon>Acanthomorphata</taxon>
        <taxon>Zeiogadaria</taxon>
        <taxon>Gadariae</taxon>
        <taxon>Gadiformes</taxon>
        <taxon>Gadoidei</taxon>
        <taxon>Gadidae</taxon>
        <taxon>Gadus</taxon>
    </lineage>
</organism>
<dbReference type="Pfam" id="PF13871">
    <property type="entry name" value="Helicase_C_4"/>
    <property type="match status" value="1"/>
</dbReference>
<dbReference type="SUPFAM" id="SSF52540">
    <property type="entry name" value="P-loop containing nucleoside triphosphate hydrolases"/>
    <property type="match status" value="2"/>
</dbReference>
<dbReference type="InterPro" id="IPR026741">
    <property type="entry name" value="SNO"/>
</dbReference>
<evidence type="ECO:0000259" key="6">
    <source>
        <dbReference type="Pfam" id="PF25373"/>
    </source>
</evidence>
<feature type="compositionally biased region" description="Low complexity" evidence="2">
    <location>
        <begin position="1024"/>
        <end position="1040"/>
    </location>
</feature>
<dbReference type="GeneTree" id="ENSGT00940000155449"/>
<keyword evidence="3" id="KW-0812">Transmembrane</keyword>
<dbReference type="InterPro" id="IPR026937">
    <property type="entry name" value="SBNO_Helicase_C_dom"/>
</dbReference>
<evidence type="ECO:0000256" key="1">
    <source>
        <dbReference type="ARBA" id="ARBA00006992"/>
    </source>
</evidence>
<feature type="region of interest" description="Disordered" evidence="2">
    <location>
        <begin position="1009"/>
        <end position="1096"/>
    </location>
</feature>
<dbReference type="Pfam" id="PF25373">
    <property type="entry name" value="SBNO"/>
    <property type="match status" value="1"/>
</dbReference>
<feature type="compositionally biased region" description="Acidic residues" evidence="2">
    <location>
        <begin position="498"/>
        <end position="510"/>
    </location>
</feature>
<evidence type="ECO:0000259" key="5">
    <source>
        <dbReference type="Pfam" id="PF13872"/>
    </source>
</evidence>
<comment type="similarity">
    <text evidence="1">Belongs to the SBNO family.</text>
</comment>
<keyword evidence="8" id="KW-1185">Reference proteome</keyword>
<feature type="region of interest" description="Disordered" evidence="2">
    <location>
        <begin position="477"/>
        <end position="546"/>
    </location>
</feature>
<dbReference type="Pfam" id="PF13872">
    <property type="entry name" value="AAA_34"/>
    <property type="match status" value="1"/>
</dbReference>
<dbReference type="GO" id="GO:0005634">
    <property type="term" value="C:nucleus"/>
    <property type="evidence" value="ECO:0007669"/>
    <property type="project" value="UniProtKB-SubCell"/>
</dbReference>
<dbReference type="Ensembl" id="ENSGMOT00000030223.1">
    <property type="protein sequence ID" value="ENSGMOP00000067215.1"/>
    <property type="gene ID" value="ENSGMOG00000018229.2"/>
</dbReference>
<gene>
    <name evidence="7" type="primary">SBNO1</name>
</gene>
<dbReference type="PANTHER" id="PTHR12706:SF8">
    <property type="entry name" value="PROTEIN STRAWBERRY NOTCH HOMOLOG 1"/>
    <property type="match status" value="1"/>
</dbReference>
<feature type="compositionally biased region" description="Acidic residues" evidence="2">
    <location>
        <begin position="519"/>
        <end position="540"/>
    </location>
</feature>
<dbReference type="InterPro" id="IPR039187">
    <property type="entry name" value="SNO_AAA"/>
</dbReference>